<accession>A0A916K3K0</accession>
<evidence type="ECO:0000313" key="11">
    <source>
        <dbReference type="Proteomes" id="UP000693672"/>
    </source>
</evidence>
<keyword evidence="11" id="KW-1185">Reference proteome</keyword>
<keyword evidence="6" id="KW-0238">DNA-binding</keyword>
<dbReference type="GO" id="GO:1901678">
    <property type="term" value="P:iron coordination entity transport"/>
    <property type="evidence" value="ECO:0007669"/>
    <property type="project" value="UniProtKB-ARBA"/>
</dbReference>
<evidence type="ECO:0000256" key="1">
    <source>
        <dbReference type="ARBA" id="ARBA00004196"/>
    </source>
</evidence>
<evidence type="ECO:0000256" key="7">
    <source>
        <dbReference type="ARBA" id="ARBA00023163"/>
    </source>
</evidence>
<dbReference type="PROSITE" id="PS50983">
    <property type="entry name" value="FE_B12_PBP"/>
    <property type="match status" value="1"/>
</dbReference>
<dbReference type="RefSeq" id="WP_218092374.1">
    <property type="nucleotide sequence ID" value="NZ_CAJVAS010000009.1"/>
</dbReference>
<dbReference type="Pfam" id="PF01497">
    <property type="entry name" value="Peripla_BP_2"/>
    <property type="match status" value="1"/>
</dbReference>
<evidence type="ECO:0000256" key="3">
    <source>
        <dbReference type="ARBA" id="ARBA00022448"/>
    </source>
</evidence>
<comment type="subcellular location">
    <subcellularLocation>
        <location evidence="1">Cell envelope</location>
    </subcellularLocation>
</comment>
<evidence type="ECO:0000256" key="4">
    <source>
        <dbReference type="ARBA" id="ARBA00022729"/>
    </source>
</evidence>
<keyword evidence="4" id="KW-0732">Signal</keyword>
<proteinExistence type="inferred from homology"/>
<dbReference type="PANTHER" id="PTHR30532:SF21">
    <property type="entry name" value="SIDEROPHORE-BINDING LIPOPROTEIN YFIY-RELATED"/>
    <property type="match status" value="1"/>
</dbReference>
<comment type="similarity">
    <text evidence="2">Belongs to the bacterial solute-binding protein 8 family.</text>
</comment>
<evidence type="ECO:0000259" key="8">
    <source>
        <dbReference type="PROSITE" id="PS01124"/>
    </source>
</evidence>
<dbReference type="EMBL" id="CAJVAS010000009">
    <property type="protein sequence ID" value="CAG7624087.1"/>
    <property type="molecule type" value="Genomic_DNA"/>
</dbReference>
<feature type="domain" description="Fe/B12 periplasmic-binding" evidence="9">
    <location>
        <begin position="282"/>
        <end position="548"/>
    </location>
</feature>
<evidence type="ECO:0000313" key="10">
    <source>
        <dbReference type="EMBL" id="CAG7624087.1"/>
    </source>
</evidence>
<protein>
    <submittedName>
        <fullName evidence="10">HTH-type transcriptional activator RhaS</fullName>
    </submittedName>
</protein>
<evidence type="ECO:0000256" key="2">
    <source>
        <dbReference type="ARBA" id="ARBA00008814"/>
    </source>
</evidence>
<dbReference type="GO" id="GO:0043565">
    <property type="term" value="F:sequence-specific DNA binding"/>
    <property type="evidence" value="ECO:0007669"/>
    <property type="project" value="InterPro"/>
</dbReference>
<dbReference type="AlphaFoldDB" id="A0A916K3K0"/>
<dbReference type="Pfam" id="PF02311">
    <property type="entry name" value="AraC_binding"/>
    <property type="match status" value="1"/>
</dbReference>
<reference evidence="10" key="1">
    <citation type="submission" date="2021-06" db="EMBL/GenBank/DDBJ databases">
        <authorList>
            <person name="Criscuolo A."/>
        </authorList>
    </citation>
    <scope>NUCLEOTIDE SEQUENCE</scope>
    <source>
        <strain evidence="10">CIP111600</strain>
    </source>
</reference>
<dbReference type="SMART" id="SM00342">
    <property type="entry name" value="HTH_ARAC"/>
    <property type="match status" value="1"/>
</dbReference>
<dbReference type="InterPro" id="IPR051313">
    <property type="entry name" value="Bact_iron-sidero_bind"/>
</dbReference>
<dbReference type="InterPro" id="IPR002491">
    <property type="entry name" value="ABC_transptr_periplasmic_BD"/>
</dbReference>
<dbReference type="GO" id="GO:0030288">
    <property type="term" value="C:outer membrane-bounded periplasmic space"/>
    <property type="evidence" value="ECO:0007669"/>
    <property type="project" value="TreeGrafter"/>
</dbReference>
<dbReference type="GO" id="GO:0003700">
    <property type="term" value="F:DNA-binding transcription factor activity"/>
    <property type="evidence" value="ECO:0007669"/>
    <property type="project" value="InterPro"/>
</dbReference>
<sequence>MIQDNRLNDMPHVLFTVHAAVSKLCRPGSRFRSRALHRYCLIYVKEGEGELRVDGETIRLSAGCAALLAPGNRVEARVAAEHPPELYMVAFSYRICRPAEQELTAADLEAQAPLFAPLAGDRVQQVPLSTDLLEQLAGTAGEPDALQSWRRHLAFQQLMYQIVSSRRAEAADGDMRQTIRSAAAYLDEHYRNDVSLKSLAQAHGISPSNFSHIFKKHTGVKPMDYLLQLRMNHAKACLSANSSVEEAAQQAGFRDAFYFSRSFKKHVGVSPAYYRRQYGSDKIMTLFPHLNDYLLALELQPFATLSYTGHDQVNGFLPYIAEQLKDTVTMDGNWQHPDVESVAEACPKLVLGSDWNRMDARRFNRVAPTITLTFREDWKHILHELSVICGRTPQYARWIRRFEQKAANARKRLAARTQPGQTVMVLIVTADELRVYGGKRQFGQLLYKELGLLPPGGIKLEEHYRRVTPDEVNAMNPDHIFVTTSNSTMKRTRLSELQASGSWAALAAVRSGRVYEVPSWLNGHAPIQHSLSIDIALRHLLQTDIPFRAAEDK</sequence>
<keyword evidence="3" id="KW-0813">Transport</keyword>
<evidence type="ECO:0000256" key="6">
    <source>
        <dbReference type="ARBA" id="ARBA00023125"/>
    </source>
</evidence>
<dbReference type="InterPro" id="IPR018060">
    <property type="entry name" value="HTH_AraC"/>
</dbReference>
<dbReference type="InterPro" id="IPR018062">
    <property type="entry name" value="HTH_AraC-typ_CS"/>
</dbReference>
<keyword evidence="7" id="KW-0804">Transcription</keyword>
<organism evidence="10 11">
    <name type="scientific">Paenibacillus solanacearum</name>
    <dbReference type="NCBI Taxonomy" id="2048548"/>
    <lineage>
        <taxon>Bacteria</taxon>
        <taxon>Bacillati</taxon>
        <taxon>Bacillota</taxon>
        <taxon>Bacilli</taxon>
        <taxon>Bacillales</taxon>
        <taxon>Paenibacillaceae</taxon>
        <taxon>Paenibacillus</taxon>
    </lineage>
</organism>
<evidence type="ECO:0000259" key="9">
    <source>
        <dbReference type="PROSITE" id="PS50983"/>
    </source>
</evidence>
<evidence type="ECO:0000256" key="5">
    <source>
        <dbReference type="ARBA" id="ARBA00023015"/>
    </source>
</evidence>
<keyword evidence="5" id="KW-0805">Transcription regulation</keyword>
<dbReference type="PROSITE" id="PS00041">
    <property type="entry name" value="HTH_ARAC_FAMILY_1"/>
    <property type="match status" value="1"/>
</dbReference>
<dbReference type="PROSITE" id="PS01124">
    <property type="entry name" value="HTH_ARAC_FAMILY_2"/>
    <property type="match status" value="1"/>
</dbReference>
<dbReference type="InterPro" id="IPR003313">
    <property type="entry name" value="AraC-bd"/>
</dbReference>
<dbReference type="Pfam" id="PF12833">
    <property type="entry name" value="HTH_18"/>
    <property type="match status" value="1"/>
</dbReference>
<feature type="domain" description="HTH araC/xylS-type" evidence="8">
    <location>
        <begin position="180"/>
        <end position="277"/>
    </location>
</feature>
<gene>
    <name evidence="10" type="primary">rhaS_18</name>
    <name evidence="10" type="ORF">PAESOLCIP111_02599</name>
</gene>
<comment type="caution">
    <text evidence="10">The sequence shown here is derived from an EMBL/GenBank/DDBJ whole genome shotgun (WGS) entry which is preliminary data.</text>
</comment>
<dbReference type="PANTHER" id="PTHR30532">
    <property type="entry name" value="IRON III DICITRATE-BINDING PERIPLASMIC PROTEIN"/>
    <property type="match status" value="1"/>
</dbReference>
<dbReference type="Proteomes" id="UP000693672">
    <property type="component" value="Unassembled WGS sequence"/>
</dbReference>
<name>A0A916K3K0_9BACL</name>